<organism evidence="2 3">
    <name type="scientific">Lactobacillus panisapium</name>
    <dbReference type="NCBI Taxonomy" id="2012495"/>
    <lineage>
        <taxon>Bacteria</taxon>
        <taxon>Bacillati</taxon>
        <taxon>Bacillota</taxon>
        <taxon>Bacilli</taxon>
        <taxon>Lactobacillales</taxon>
        <taxon>Lactobacillaceae</taxon>
        <taxon>Lactobacillus</taxon>
    </lineage>
</organism>
<gene>
    <name evidence="2" type="ORF">GYM71_00270</name>
</gene>
<proteinExistence type="predicted"/>
<protein>
    <recommendedName>
        <fullName evidence="4">Glycerophosphoryl diester phosphodiesterase membrane domain-containing protein</fullName>
    </recommendedName>
</protein>
<evidence type="ECO:0000313" key="2">
    <source>
        <dbReference type="EMBL" id="QYN51951.1"/>
    </source>
</evidence>
<name>A0ABX8W2Q4_9LACO</name>
<keyword evidence="1" id="KW-0812">Transmembrane</keyword>
<keyword evidence="1" id="KW-1133">Transmembrane helix</keyword>
<dbReference type="EMBL" id="CP048268">
    <property type="protein sequence ID" value="QYN51951.1"/>
    <property type="molecule type" value="Genomic_DNA"/>
</dbReference>
<evidence type="ECO:0000256" key="1">
    <source>
        <dbReference type="SAM" id="Phobius"/>
    </source>
</evidence>
<evidence type="ECO:0008006" key="4">
    <source>
        <dbReference type="Google" id="ProtNLM"/>
    </source>
</evidence>
<evidence type="ECO:0000313" key="3">
    <source>
        <dbReference type="Proteomes" id="UP000826550"/>
    </source>
</evidence>
<sequence>MIKYKTTIAEHLLTPHAYKIIRWIALCEFVIVLILPWFKLMDLSIGALGCHSLTLMDLLTEFFQRHYVNFFISLFLGTILTLIVCVIFLVYIIWASGNMYFEK</sequence>
<keyword evidence="3" id="KW-1185">Reference proteome</keyword>
<dbReference type="Proteomes" id="UP000826550">
    <property type="component" value="Chromosome"/>
</dbReference>
<feature type="transmembrane region" description="Helical" evidence="1">
    <location>
        <begin position="20"/>
        <end position="38"/>
    </location>
</feature>
<dbReference type="RefSeq" id="WP_220220458.1">
    <property type="nucleotide sequence ID" value="NZ_CP048268.1"/>
</dbReference>
<accession>A0ABX8W2Q4</accession>
<feature type="transmembrane region" description="Helical" evidence="1">
    <location>
        <begin position="70"/>
        <end position="94"/>
    </location>
</feature>
<reference evidence="2 3" key="1">
    <citation type="submission" date="2020-01" db="EMBL/GenBank/DDBJ databases">
        <title>Vast differences in strain-level diversity in the gut microbiota of two closely related honey bee species.</title>
        <authorList>
            <person name="Ellegaard K.M."/>
            <person name="Suenami S."/>
            <person name="Miyazaki R."/>
            <person name="Engel P."/>
        </authorList>
    </citation>
    <scope>NUCLEOTIDE SEQUENCE [LARGE SCALE GENOMIC DNA]</scope>
    <source>
        <strain evidence="2 3">ESL0416</strain>
    </source>
</reference>
<keyword evidence="1" id="KW-0472">Membrane</keyword>